<protein>
    <submittedName>
        <fullName evidence="1">Uncharacterized protein</fullName>
    </submittedName>
</protein>
<evidence type="ECO:0000313" key="1">
    <source>
        <dbReference type="EMBL" id="KAI9910204.1"/>
    </source>
</evidence>
<reference evidence="1 2" key="1">
    <citation type="journal article" date="2022" name="bioRxiv">
        <title>The genome of the oomycete Peronosclerospora sorghi, a cosmopolitan pathogen of maize and sorghum, is inflated with dispersed pseudogenes.</title>
        <authorList>
            <person name="Fletcher K."/>
            <person name="Martin F."/>
            <person name="Isakeit T."/>
            <person name="Cavanaugh K."/>
            <person name="Magill C."/>
            <person name="Michelmore R."/>
        </authorList>
    </citation>
    <scope>NUCLEOTIDE SEQUENCE [LARGE SCALE GENOMIC DNA]</scope>
    <source>
        <strain evidence="1">P6</strain>
    </source>
</reference>
<sequence length="121" mass="13406">MVGYTVDQDGHEVEFVAMASVNVPECLPVAKFTRVRMKRTMLVLPAPDAPFATSEVFVMGTSEAPESSLATLAQHRLTMAVLSDLTLVIDSKNIAQMRLVHEQHWVPDAMQPCCSICNRKF</sequence>
<gene>
    <name evidence="1" type="ORF">PsorP6_011136</name>
</gene>
<comment type="caution">
    <text evidence="1">The sequence shown here is derived from an EMBL/GenBank/DDBJ whole genome shotgun (WGS) entry which is preliminary data.</text>
</comment>
<accession>A0ACC0VW97</accession>
<keyword evidence="2" id="KW-1185">Reference proteome</keyword>
<organism evidence="1 2">
    <name type="scientific">Peronosclerospora sorghi</name>
    <dbReference type="NCBI Taxonomy" id="230839"/>
    <lineage>
        <taxon>Eukaryota</taxon>
        <taxon>Sar</taxon>
        <taxon>Stramenopiles</taxon>
        <taxon>Oomycota</taxon>
        <taxon>Peronosporomycetes</taxon>
        <taxon>Peronosporales</taxon>
        <taxon>Peronosporaceae</taxon>
        <taxon>Peronosclerospora</taxon>
    </lineage>
</organism>
<proteinExistence type="predicted"/>
<dbReference type="Proteomes" id="UP001163321">
    <property type="component" value="Chromosome 6"/>
</dbReference>
<dbReference type="EMBL" id="CM047585">
    <property type="protein sequence ID" value="KAI9910204.1"/>
    <property type="molecule type" value="Genomic_DNA"/>
</dbReference>
<evidence type="ECO:0000313" key="2">
    <source>
        <dbReference type="Proteomes" id="UP001163321"/>
    </source>
</evidence>
<name>A0ACC0VW97_9STRA</name>